<sequence length="93" mass="10648">MVIGTCIFKLRIPMATSLKEKRRVLKSFITRARNKYNISISEIGDNDVWQRAEVGIATIANSRKYVDRLISSIVDFAEDFNGFDVTDYTVEII</sequence>
<dbReference type="Proteomes" id="UP000000719">
    <property type="component" value="Chromosome"/>
</dbReference>
<name>B8CYD9_HALOH</name>
<dbReference type="RefSeq" id="WP_012636491.1">
    <property type="nucleotide sequence ID" value="NC_011899.1"/>
</dbReference>
<keyword evidence="2" id="KW-1185">Reference proteome</keyword>
<dbReference type="EMBL" id="CP001098">
    <property type="protein sequence ID" value="ACL70308.1"/>
    <property type="molecule type" value="Genomic_DNA"/>
</dbReference>
<dbReference type="SUPFAM" id="SSF103007">
    <property type="entry name" value="Hypothetical protein TT1725"/>
    <property type="match status" value="1"/>
</dbReference>
<dbReference type="InterPro" id="IPR036746">
    <property type="entry name" value="TT1725-like_sf"/>
</dbReference>
<dbReference type="Gene3D" id="3.30.70.1120">
    <property type="entry name" value="TT1725-like"/>
    <property type="match status" value="1"/>
</dbReference>
<dbReference type="PANTHER" id="PTHR36441">
    <property type="entry name" value="HYPOTHETICAL CYTOSOLIC PROTEIN"/>
    <property type="match status" value="1"/>
</dbReference>
<dbReference type="OrthoDB" id="9809023at2"/>
<accession>B8CYD9</accession>
<dbReference type="Pfam" id="PF04456">
    <property type="entry name" value="DUF503"/>
    <property type="match status" value="1"/>
</dbReference>
<dbReference type="HOGENOM" id="CLU_149981_4_0_9"/>
<dbReference type="AlphaFoldDB" id="B8CYD9"/>
<evidence type="ECO:0000313" key="2">
    <source>
        <dbReference type="Proteomes" id="UP000000719"/>
    </source>
</evidence>
<dbReference type="InterPro" id="IPR007546">
    <property type="entry name" value="DUF503"/>
</dbReference>
<proteinExistence type="predicted"/>
<protein>
    <submittedName>
        <fullName evidence="1">Uncharacterized protein conserved in bacteria</fullName>
    </submittedName>
</protein>
<dbReference type="eggNOG" id="COG1550">
    <property type="taxonomic scope" value="Bacteria"/>
</dbReference>
<dbReference type="STRING" id="373903.Hore_15590"/>
<reference evidence="1 2" key="1">
    <citation type="journal article" date="2009" name="PLoS ONE">
        <title>Genome analysis of the anaerobic thermohalophilic bacterium Halothermothrix orenii.</title>
        <authorList>
            <person name="Mavromatis K."/>
            <person name="Ivanova N."/>
            <person name="Anderson I."/>
            <person name="Lykidis A."/>
            <person name="Hooper S.D."/>
            <person name="Sun H."/>
            <person name="Kunin V."/>
            <person name="Lapidus A."/>
            <person name="Hugenholtz P."/>
            <person name="Patel B."/>
            <person name="Kyrpides N.C."/>
        </authorList>
    </citation>
    <scope>NUCLEOTIDE SEQUENCE [LARGE SCALE GENOMIC DNA]</scope>
    <source>
        <strain evidence="2">H 168 / OCM 544 / DSM 9562</strain>
    </source>
</reference>
<dbReference type="KEGG" id="hor:Hore_15590"/>
<dbReference type="PANTHER" id="PTHR36441:SF1">
    <property type="entry name" value="DUF503 DOMAIN-CONTAINING PROTEIN"/>
    <property type="match status" value="1"/>
</dbReference>
<gene>
    <name evidence="1" type="ordered locus">Hore_15590</name>
</gene>
<evidence type="ECO:0000313" key="1">
    <source>
        <dbReference type="EMBL" id="ACL70308.1"/>
    </source>
</evidence>
<organism evidence="1 2">
    <name type="scientific">Halothermothrix orenii (strain H 168 / OCM 544 / DSM 9562)</name>
    <dbReference type="NCBI Taxonomy" id="373903"/>
    <lineage>
        <taxon>Bacteria</taxon>
        <taxon>Bacillati</taxon>
        <taxon>Bacillota</taxon>
        <taxon>Clostridia</taxon>
        <taxon>Halanaerobiales</taxon>
        <taxon>Halothermotrichaceae</taxon>
        <taxon>Halothermothrix</taxon>
    </lineage>
</organism>